<keyword evidence="1" id="KW-0496">Mitochondrion</keyword>
<evidence type="ECO:0000313" key="1">
    <source>
        <dbReference type="EMBL" id="AGU16612.1"/>
    </source>
</evidence>
<dbReference type="RefSeq" id="YP_008992348.1">
    <property type="nucleotide sequence ID" value="NC_023209.1"/>
</dbReference>
<gene>
    <name evidence="1" type="primary">orf143</name>
    <name evidence="1" type="ORF">Salmi_Mp084</name>
</gene>
<dbReference type="AlphaFoldDB" id="V9P5L8"/>
<proteinExistence type="predicted"/>
<dbReference type="KEGG" id="smil:18126355"/>
<name>V9P5L8_SALMI</name>
<accession>V9P5L8</accession>
<geneLocation type="mitochondrion" evidence="1"/>
<dbReference type="GeneID" id="18126355"/>
<reference evidence="1" key="1">
    <citation type="submission" date="2013-05" db="EMBL/GenBank/DDBJ databases">
        <title>The Mitochondrial Genome of the medicinal plant Salvia miltiorrhiza.</title>
        <authorList>
            <person name="Qian J."/>
        </authorList>
    </citation>
    <scope>NUCLEOTIDE SEQUENCE</scope>
</reference>
<organism evidence="1">
    <name type="scientific">Salvia miltiorrhiza</name>
    <name type="common">Chinese sage</name>
    <dbReference type="NCBI Taxonomy" id="226208"/>
    <lineage>
        <taxon>Eukaryota</taxon>
        <taxon>Viridiplantae</taxon>
        <taxon>Streptophyta</taxon>
        <taxon>Embryophyta</taxon>
        <taxon>Tracheophyta</taxon>
        <taxon>Spermatophyta</taxon>
        <taxon>Magnoliopsida</taxon>
        <taxon>eudicotyledons</taxon>
        <taxon>Gunneridae</taxon>
        <taxon>Pentapetalae</taxon>
        <taxon>asterids</taxon>
        <taxon>lamiids</taxon>
        <taxon>Lamiales</taxon>
        <taxon>Lamiaceae</taxon>
        <taxon>Nepetoideae</taxon>
        <taxon>Mentheae</taxon>
        <taxon>Salviinae</taxon>
        <taxon>Salvia</taxon>
        <taxon>Salvia incertae sedis</taxon>
    </lineage>
</organism>
<dbReference type="EMBL" id="KF177345">
    <property type="protein sequence ID" value="AGU16612.1"/>
    <property type="molecule type" value="Genomic_DNA"/>
</dbReference>
<sequence>MPWVKMWLKYIRGYAEGSVYYARGLSSLLLYQCLRFRKKVMKFRYGLFCCYDRRRAVPYWSNSCFPLVSHFIYRKRASRKHPYQKFHYLAFVCRSDFIVTLEYLWNYSIHEASLPHSRNLSLVRHISVSALPRYRKHLVLVVV</sequence>
<protein>
    <submittedName>
        <fullName evidence="1">Uncharacterized protein</fullName>
    </submittedName>
</protein>